<accession>A0A436ZXL7</accession>
<dbReference type="GO" id="GO:0005737">
    <property type="term" value="C:cytoplasm"/>
    <property type="evidence" value="ECO:0007669"/>
    <property type="project" value="UniProtKB-SubCell"/>
</dbReference>
<keyword evidence="5" id="KW-0862">Zinc</keyword>
<comment type="subcellular location">
    <subcellularLocation>
        <location evidence="1">Cytoplasm</location>
    </subcellularLocation>
</comment>
<comment type="caution">
    <text evidence="8">The sequence shown here is derived from an EMBL/GenBank/DDBJ whole genome shotgun (WGS) entry which is preliminary data.</text>
</comment>
<evidence type="ECO:0000256" key="6">
    <source>
        <dbReference type="ARBA" id="ARBA00022859"/>
    </source>
</evidence>
<dbReference type="RefSeq" id="XP_067489262.1">
    <property type="nucleotide sequence ID" value="XM_067634764.1"/>
</dbReference>
<dbReference type="OrthoDB" id="2423195at2759"/>
<gene>
    <name evidence="8" type="ORF">DFL_005497</name>
</gene>
<dbReference type="GO" id="GO:0002376">
    <property type="term" value="P:immune system process"/>
    <property type="evidence" value="ECO:0007669"/>
    <property type="project" value="UniProtKB-KW"/>
</dbReference>
<keyword evidence="3" id="KW-0479">Metal-binding</keyword>
<dbReference type="VEuPathDB" id="FungiDB:DFL_005497"/>
<proteinExistence type="predicted"/>
<keyword evidence="9" id="KW-1185">Reference proteome</keyword>
<feature type="domain" description="RZ-type" evidence="7">
    <location>
        <begin position="336"/>
        <end position="414"/>
    </location>
</feature>
<keyword evidence="6" id="KW-0391">Immunity</keyword>
<evidence type="ECO:0000256" key="5">
    <source>
        <dbReference type="ARBA" id="ARBA00022833"/>
    </source>
</evidence>
<dbReference type="EMBL" id="SAEB01000007">
    <property type="protein sequence ID" value="RVD83718.1"/>
    <property type="molecule type" value="Genomic_DNA"/>
</dbReference>
<dbReference type="STRING" id="97331.A0A436ZXL7"/>
<protein>
    <recommendedName>
        <fullName evidence="7">RZ-type domain-containing protein</fullName>
    </recommendedName>
</protein>
<sequence length="414" mass="47116">MLEFTTYRESTDTPMIFLPCGHFYTVDTFDGVVHMTDFFEFNSPDGWKITKRYVQESSTPEIPRCPDCRAAYTTSARYNEVVKKAQLQISIRQFTLTSNDRLISLIRDINLLQDTFESSRDAFQAVHRKALSERYRALSILQGRLRAYNKQVLTEEQPYHRVYELATYACRRYDLSPETYNPSVVQYRFGIEGAYQELRLMFLQICDMDIIASKDSTPEQLQKIMWKKIATDANTAITQGKKLVEICKHRKQQLIEIQTRIVVARFMALALKHRDEIKGGGDALAGRDGSELRSEAVEDLEECLDICAIIPSCQRLEGDVQETIRAVQGGTFYSVVTGSEMKQVYEAMANEFRGTGHWYVCSNGHQFTVGECGMPVSLGVCNECGARIGGQNHSPAAGVRADMNLERRMMDMTL</sequence>
<reference evidence="8 9" key="1">
    <citation type="submission" date="2019-01" db="EMBL/GenBank/DDBJ databases">
        <title>Intercellular communication is required for trap formation in the nematode-trapping fungus Duddingtonia flagrans.</title>
        <authorList>
            <person name="Youssar L."/>
            <person name="Wernet V."/>
            <person name="Hensel N."/>
            <person name="Hildebrandt H.-G."/>
            <person name="Fischer R."/>
        </authorList>
    </citation>
    <scope>NUCLEOTIDE SEQUENCE [LARGE SCALE GENOMIC DNA]</scope>
    <source>
        <strain evidence="8 9">CBS H-5679</strain>
    </source>
</reference>
<dbReference type="AlphaFoldDB" id="A0A436ZXL7"/>
<evidence type="ECO:0000313" key="8">
    <source>
        <dbReference type="EMBL" id="RVD83718.1"/>
    </source>
</evidence>
<dbReference type="GeneID" id="93587808"/>
<evidence type="ECO:0000256" key="1">
    <source>
        <dbReference type="ARBA" id="ARBA00004496"/>
    </source>
</evidence>
<evidence type="ECO:0000256" key="3">
    <source>
        <dbReference type="ARBA" id="ARBA00022723"/>
    </source>
</evidence>
<name>A0A436ZXL7_ARTFL</name>
<dbReference type="Proteomes" id="UP000283090">
    <property type="component" value="Unassembled WGS sequence"/>
</dbReference>
<evidence type="ECO:0000313" key="9">
    <source>
        <dbReference type="Proteomes" id="UP000283090"/>
    </source>
</evidence>
<keyword evidence="2" id="KW-0963">Cytoplasm</keyword>
<dbReference type="Pfam" id="PF20173">
    <property type="entry name" value="ZnF_RZ-type"/>
    <property type="match status" value="1"/>
</dbReference>
<dbReference type="InterPro" id="IPR046439">
    <property type="entry name" value="ZF_RZ_dom"/>
</dbReference>
<evidence type="ECO:0000256" key="2">
    <source>
        <dbReference type="ARBA" id="ARBA00022490"/>
    </source>
</evidence>
<keyword evidence="4" id="KW-0863">Zinc-finger</keyword>
<dbReference type="GO" id="GO:0008270">
    <property type="term" value="F:zinc ion binding"/>
    <property type="evidence" value="ECO:0007669"/>
    <property type="project" value="UniProtKB-KW"/>
</dbReference>
<evidence type="ECO:0000256" key="4">
    <source>
        <dbReference type="ARBA" id="ARBA00022771"/>
    </source>
</evidence>
<organism evidence="8 9">
    <name type="scientific">Arthrobotrys flagrans</name>
    <name type="common">Nematode-trapping fungus</name>
    <name type="synonym">Trichothecium flagrans</name>
    <dbReference type="NCBI Taxonomy" id="97331"/>
    <lineage>
        <taxon>Eukaryota</taxon>
        <taxon>Fungi</taxon>
        <taxon>Dikarya</taxon>
        <taxon>Ascomycota</taxon>
        <taxon>Pezizomycotina</taxon>
        <taxon>Orbiliomycetes</taxon>
        <taxon>Orbiliales</taxon>
        <taxon>Orbiliaceae</taxon>
        <taxon>Arthrobotrys</taxon>
    </lineage>
</organism>
<dbReference type="PROSITE" id="PS51981">
    <property type="entry name" value="ZF_RZ"/>
    <property type="match status" value="1"/>
</dbReference>
<evidence type="ECO:0000259" key="7">
    <source>
        <dbReference type="PROSITE" id="PS51981"/>
    </source>
</evidence>